<reference evidence="4" key="1">
    <citation type="submission" date="2020-06" db="EMBL/GenBank/DDBJ databases">
        <authorList>
            <consortium name="Wellcome Sanger Institute Data Sharing"/>
        </authorList>
    </citation>
    <scope>NUCLEOTIDE SEQUENCE [LARGE SCALE GENOMIC DNA]</scope>
</reference>
<evidence type="ECO:0000313" key="4">
    <source>
        <dbReference type="Ensembl" id="ENSGWIP00000013023.1"/>
    </source>
</evidence>
<dbReference type="Pfam" id="PF05334">
    <property type="entry name" value="DUF719"/>
    <property type="match status" value="1"/>
</dbReference>
<dbReference type="PANTHER" id="PTHR12842">
    <property type="entry name" value="FI01459P"/>
    <property type="match status" value="1"/>
</dbReference>
<dbReference type="GeneID" id="114475634"/>
<dbReference type="Ensembl" id="ENSGWIT00000014480.1">
    <property type="protein sequence ID" value="ENSGWIP00000013023.1"/>
    <property type="gene ID" value="ENSGWIG00000007516.1"/>
</dbReference>
<keyword evidence="5" id="KW-1185">Reference proteome</keyword>
<evidence type="ECO:0000256" key="3">
    <source>
        <dbReference type="SAM" id="MobiDB-lite"/>
    </source>
</evidence>
<evidence type="ECO:0000313" key="5">
    <source>
        <dbReference type="Proteomes" id="UP000694680"/>
    </source>
</evidence>
<dbReference type="InterPro" id="IPR007998">
    <property type="entry name" value="DUF719"/>
</dbReference>
<reference evidence="4" key="2">
    <citation type="submission" date="2025-08" db="UniProtKB">
        <authorList>
            <consortium name="Ensembl"/>
        </authorList>
    </citation>
    <scope>IDENTIFICATION</scope>
</reference>
<accession>A0A8C5DXD5</accession>
<comment type="similarity">
    <text evidence="1">Belongs to the FAM114 family.</text>
</comment>
<evidence type="ECO:0000256" key="1">
    <source>
        <dbReference type="ARBA" id="ARBA00006903"/>
    </source>
</evidence>
<evidence type="ECO:0000256" key="2">
    <source>
        <dbReference type="ARBA" id="ARBA00022553"/>
    </source>
</evidence>
<dbReference type="CTD" id="10827"/>
<dbReference type="Proteomes" id="UP000694680">
    <property type="component" value="Chromosome 14"/>
</dbReference>
<dbReference type="AlphaFoldDB" id="A0A8C5DXD5"/>
<protein>
    <submittedName>
        <fullName evidence="4">Protein FAM114A2-like</fullName>
    </submittedName>
</protein>
<proteinExistence type="inferred from homology"/>
<sequence>MSDGEDSCTAATEGSTSPPGTPDMSLPVAMDTSTDVAPTRRARRRAESQPEIEETPKQQQQQQQQQEEKGEEPGQASSQSSQSSVAHTGWGYWGSWGKSILSTATATVATVGQGLTQVMEKAETSLGIPSPTELSAQLEEEHRQDVVMDGSNEADTADDLSAVGGAMGMLSSLSSVVQSTGKTVISGGLDALEFIGKKTMDVIAEGDPGFKKTKGLMSRNATLSQVLREAKEREQLQTTESDASEKKTVAHYGVMFDDFQGLSHLEALEILSRESEAKVRSVLTTLSGDELLQLRDELDFIKDSFALVEFDDEDVDEKKDEDGSEFEKEFMEAVEGLSVSATAHKLMTACRSACTNVSITNQRKEEEESERTTHSVEEVHAAAIRSLAELTARSIELFHKVAETTLFSGGCTEASVLSQLTVLLCKELSLLSKRFTSCLTAAGANEKADVLNPLITGVFLEASNSASYIQDAFLLLLPILQISHIKRNAEASQQ</sequence>
<feature type="compositionally biased region" description="Polar residues" evidence="3">
    <location>
        <begin position="9"/>
        <end position="18"/>
    </location>
</feature>
<organism evidence="4 5">
    <name type="scientific">Gouania willdenowi</name>
    <name type="common">Blunt-snouted clingfish</name>
    <name type="synonym">Lepadogaster willdenowi</name>
    <dbReference type="NCBI Taxonomy" id="441366"/>
    <lineage>
        <taxon>Eukaryota</taxon>
        <taxon>Metazoa</taxon>
        <taxon>Chordata</taxon>
        <taxon>Craniata</taxon>
        <taxon>Vertebrata</taxon>
        <taxon>Euteleostomi</taxon>
        <taxon>Actinopterygii</taxon>
        <taxon>Neopterygii</taxon>
        <taxon>Teleostei</taxon>
        <taxon>Neoteleostei</taxon>
        <taxon>Acanthomorphata</taxon>
        <taxon>Ovalentaria</taxon>
        <taxon>Blenniimorphae</taxon>
        <taxon>Blenniiformes</taxon>
        <taxon>Gobiesocoidei</taxon>
        <taxon>Gobiesocidae</taxon>
        <taxon>Gobiesocinae</taxon>
        <taxon>Gouania</taxon>
    </lineage>
</organism>
<feature type="compositionally biased region" description="Low complexity" evidence="3">
    <location>
        <begin position="73"/>
        <end position="84"/>
    </location>
</feature>
<feature type="region of interest" description="Disordered" evidence="3">
    <location>
        <begin position="1"/>
        <end position="86"/>
    </location>
</feature>
<reference evidence="4" key="3">
    <citation type="submission" date="2025-09" db="UniProtKB">
        <authorList>
            <consortium name="Ensembl"/>
        </authorList>
    </citation>
    <scope>IDENTIFICATION</scope>
</reference>
<dbReference type="PANTHER" id="PTHR12842:SF3">
    <property type="entry name" value="PROTEIN FAM114A2"/>
    <property type="match status" value="1"/>
</dbReference>
<keyword evidence="2" id="KW-0597">Phosphoprotein</keyword>
<dbReference type="RefSeq" id="XP_028322420.1">
    <property type="nucleotide sequence ID" value="XM_028466619.1"/>
</dbReference>
<name>A0A8C5DXD5_GOUWI</name>
<gene>
    <name evidence="4" type="primary">fam114a2</name>
</gene>